<evidence type="ECO:0000256" key="1">
    <source>
        <dbReference type="SAM" id="MobiDB-lite"/>
    </source>
</evidence>
<feature type="compositionally biased region" description="Basic and acidic residues" evidence="1">
    <location>
        <begin position="1"/>
        <end position="13"/>
    </location>
</feature>
<dbReference type="Proteomes" id="UP001335648">
    <property type="component" value="Unassembled WGS sequence"/>
</dbReference>
<protein>
    <submittedName>
        <fullName evidence="2">Uncharacterized protein</fullName>
    </submittedName>
</protein>
<accession>A0AAN8CUE8</accession>
<dbReference type="EMBL" id="JAULUE010002048">
    <property type="protein sequence ID" value="KAK5910550.1"/>
    <property type="molecule type" value="Genomic_DNA"/>
</dbReference>
<proteinExistence type="predicted"/>
<comment type="caution">
    <text evidence="2">The sequence shown here is derived from an EMBL/GenBank/DDBJ whole genome shotgun (WGS) entry which is preliminary data.</text>
</comment>
<dbReference type="AlphaFoldDB" id="A0AAN8CUE8"/>
<keyword evidence="3" id="KW-1185">Reference proteome</keyword>
<evidence type="ECO:0000313" key="3">
    <source>
        <dbReference type="Proteomes" id="UP001335648"/>
    </source>
</evidence>
<feature type="region of interest" description="Disordered" evidence="1">
    <location>
        <begin position="1"/>
        <end position="26"/>
    </location>
</feature>
<sequence>MSHTPSSDKDLLKHTHSSPHWTTGGMLMDCSARDAERQQVIERLLSLRESLRAGGVRLILLDCRSVEAPELNSEVPGTRPSI</sequence>
<evidence type="ECO:0000313" key="2">
    <source>
        <dbReference type="EMBL" id="KAK5910550.1"/>
    </source>
</evidence>
<name>A0AAN8CUE8_9TELE</name>
<gene>
    <name evidence="2" type="ORF">CesoFtcFv8_004374</name>
</gene>
<reference evidence="2 3" key="1">
    <citation type="journal article" date="2023" name="Mol. Biol. Evol.">
        <title>Genomics of Secondarily Temperate Adaptation in the Only Non-Antarctic Icefish.</title>
        <authorList>
            <person name="Rivera-Colon A.G."/>
            <person name="Rayamajhi N."/>
            <person name="Minhas B.F."/>
            <person name="Madrigal G."/>
            <person name="Bilyk K.T."/>
            <person name="Yoon V."/>
            <person name="Hune M."/>
            <person name="Gregory S."/>
            <person name="Cheng C.H.C."/>
            <person name="Catchen J.M."/>
        </authorList>
    </citation>
    <scope>NUCLEOTIDE SEQUENCE [LARGE SCALE GENOMIC DNA]</scope>
    <source>
        <strain evidence="2">JC2023a</strain>
    </source>
</reference>
<organism evidence="2 3">
    <name type="scientific">Champsocephalus esox</name>
    <name type="common">pike icefish</name>
    <dbReference type="NCBI Taxonomy" id="159716"/>
    <lineage>
        <taxon>Eukaryota</taxon>
        <taxon>Metazoa</taxon>
        <taxon>Chordata</taxon>
        <taxon>Craniata</taxon>
        <taxon>Vertebrata</taxon>
        <taxon>Euteleostomi</taxon>
        <taxon>Actinopterygii</taxon>
        <taxon>Neopterygii</taxon>
        <taxon>Teleostei</taxon>
        <taxon>Neoteleostei</taxon>
        <taxon>Acanthomorphata</taxon>
        <taxon>Eupercaria</taxon>
        <taxon>Perciformes</taxon>
        <taxon>Notothenioidei</taxon>
        <taxon>Channichthyidae</taxon>
        <taxon>Champsocephalus</taxon>
    </lineage>
</organism>